<organism evidence="3 4">
    <name type="scientific">Microbacterium thalassium</name>
    <dbReference type="NCBI Taxonomy" id="362649"/>
    <lineage>
        <taxon>Bacteria</taxon>
        <taxon>Bacillati</taxon>
        <taxon>Actinomycetota</taxon>
        <taxon>Actinomycetes</taxon>
        <taxon>Micrococcales</taxon>
        <taxon>Microbacteriaceae</taxon>
        <taxon>Microbacterium</taxon>
    </lineage>
</organism>
<evidence type="ECO:0008006" key="5">
    <source>
        <dbReference type="Google" id="ProtNLM"/>
    </source>
</evidence>
<feature type="transmembrane region" description="Helical" evidence="2">
    <location>
        <begin position="106"/>
        <end position="131"/>
    </location>
</feature>
<dbReference type="RefSeq" id="WP_184749682.1">
    <property type="nucleotide sequence ID" value="NZ_BAAAJR010000003.1"/>
</dbReference>
<evidence type="ECO:0000313" key="3">
    <source>
        <dbReference type="EMBL" id="MBB6390433.1"/>
    </source>
</evidence>
<dbReference type="Proteomes" id="UP000537775">
    <property type="component" value="Unassembled WGS sequence"/>
</dbReference>
<feature type="transmembrane region" description="Helical" evidence="2">
    <location>
        <begin position="137"/>
        <end position="157"/>
    </location>
</feature>
<evidence type="ECO:0000313" key="4">
    <source>
        <dbReference type="Proteomes" id="UP000537775"/>
    </source>
</evidence>
<keyword evidence="2" id="KW-0472">Membrane</keyword>
<feature type="transmembrane region" description="Helical" evidence="2">
    <location>
        <begin position="169"/>
        <end position="189"/>
    </location>
</feature>
<proteinExistence type="predicted"/>
<feature type="transmembrane region" description="Helical" evidence="2">
    <location>
        <begin position="68"/>
        <end position="94"/>
    </location>
</feature>
<protein>
    <recommendedName>
        <fullName evidence="5">VIT family protein</fullName>
    </recommendedName>
</protein>
<evidence type="ECO:0000256" key="2">
    <source>
        <dbReference type="SAM" id="Phobius"/>
    </source>
</evidence>
<evidence type="ECO:0000256" key="1">
    <source>
        <dbReference type="SAM" id="MobiDB-lite"/>
    </source>
</evidence>
<gene>
    <name evidence="3" type="ORF">HD594_000746</name>
</gene>
<feature type="region of interest" description="Disordered" evidence="1">
    <location>
        <begin position="1"/>
        <end position="27"/>
    </location>
</feature>
<keyword evidence="2" id="KW-1133">Transmembrane helix</keyword>
<dbReference type="EMBL" id="JACHML010000001">
    <property type="protein sequence ID" value="MBB6390433.1"/>
    <property type="molecule type" value="Genomic_DNA"/>
</dbReference>
<dbReference type="AlphaFoldDB" id="A0A7X0FMV8"/>
<reference evidence="3 4" key="1">
    <citation type="submission" date="2020-08" db="EMBL/GenBank/DDBJ databases">
        <title>Sequencing the genomes of 1000 actinobacteria strains.</title>
        <authorList>
            <person name="Klenk H.-P."/>
        </authorList>
    </citation>
    <scope>NUCLEOTIDE SEQUENCE [LARGE SCALE GENOMIC DNA]</scope>
    <source>
        <strain evidence="3 4">DSM 12511</strain>
    </source>
</reference>
<comment type="caution">
    <text evidence="3">The sequence shown here is derived from an EMBL/GenBank/DDBJ whole genome shotgun (WGS) entry which is preliminary data.</text>
</comment>
<accession>A0A7X0FMV8</accession>
<keyword evidence="2" id="KW-0812">Transmembrane</keyword>
<keyword evidence="4" id="KW-1185">Reference proteome</keyword>
<sequence length="192" mass="20453">MDAESEPESQPSSDDARHRGRHARRREAITEAGGPAALVSYFKERVYATFTGLAIVIVSSQHPEPEHAFLALVFGVLGITTAGFVSEIIGHLAVHRDLSSWAEVVVPLRVSAAAMATVVAPAAMIGAAWAGLLDIELALTIAAWIYIATLGLIGLLVVRRSRLRFWQSLLVLGLLVALGALVLLLQTVAKSV</sequence>
<name>A0A7X0FMV8_9MICO</name>